<dbReference type="Proteomes" id="UP000018914">
    <property type="component" value="Chromosome"/>
</dbReference>
<dbReference type="PROSITE" id="PS50893">
    <property type="entry name" value="ABC_TRANSPORTER_2"/>
    <property type="match status" value="1"/>
</dbReference>
<dbReference type="CDD" id="cd03293">
    <property type="entry name" value="ABC_NrtD_SsuB_transporters"/>
    <property type="match status" value="1"/>
</dbReference>
<dbReference type="EMBL" id="CP007028">
    <property type="protein sequence ID" value="AHE96072.1"/>
    <property type="molecule type" value="Genomic_DNA"/>
</dbReference>
<feature type="domain" description="ABC transporter" evidence="7">
    <location>
        <begin position="5"/>
        <end position="234"/>
    </location>
</feature>
<keyword evidence="2" id="KW-0813">Transport</keyword>
<dbReference type="InterPro" id="IPR027417">
    <property type="entry name" value="P-loop_NTPase"/>
</dbReference>
<name>W0DFN7_9AQUI</name>
<evidence type="ECO:0000256" key="2">
    <source>
        <dbReference type="ARBA" id="ARBA00022448"/>
    </source>
</evidence>
<dbReference type="NCBIfam" id="TIGR01184">
    <property type="entry name" value="ntrCD"/>
    <property type="match status" value="1"/>
</dbReference>
<dbReference type="GO" id="GO:0005524">
    <property type="term" value="F:ATP binding"/>
    <property type="evidence" value="ECO:0007669"/>
    <property type="project" value="UniProtKB-KW"/>
</dbReference>
<keyword evidence="5 8" id="KW-0067">ATP-binding</keyword>
<dbReference type="RefSeq" id="WP_025306099.1">
    <property type="nucleotide sequence ID" value="NZ_CP007028.1"/>
</dbReference>
<evidence type="ECO:0000256" key="5">
    <source>
        <dbReference type="ARBA" id="ARBA00022840"/>
    </source>
</evidence>
<organism evidence="9">
    <name type="scientific">Thermocrinis ruber</name>
    <dbReference type="NCBI Taxonomy" id="75906"/>
    <lineage>
        <taxon>Bacteria</taxon>
        <taxon>Pseudomonadati</taxon>
        <taxon>Aquificota</taxon>
        <taxon>Aquificia</taxon>
        <taxon>Aquificales</taxon>
        <taxon>Aquificaceae</taxon>
        <taxon>Thermocrinis</taxon>
    </lineage>
</organism>
<dbReference type="PROSITE" id="PS00211">
    <property type="entry name" value="ABC_TRANSPORTER_1"/>
    <property type="match status" value="1"/>
</dbReference>
<evidence type="ECO:0000313" key="9">
    <source>
        <dbReference type="Proteomes" id="UP000018914"/>
    </source>
</evidence>
<dbReference type="InterPro" id="IPR017871">
    <property type="entry name" value="ABC_transporter-like_CS"/>
</dbReference>
<dbReference type="PANTHER" id="PTHR42788">
    <property type="entry name" value="TAURINE IMPORT ATP-BINDING PROTEIN-RELATED"/>
    <property type="match status" value="1"/>
</dbReference>
<reference evidence="8 9" key="1">
    <citation type="submission" date="2013-12" db="EMBL/GenBank/DDBJ databases">
        <authorList>
            <consortium name="DOE Joint Genome Institute"/>
            <person name="Eisen J."/>
            <person name="Huntemann M."/>
            <person name="Han J."/>
            <person name="Chen A."/>
            <person name="Kyrpides N."/>
            <person name="Mavromatis K."/>
            <person name="Markowitz V."/>
            <person name="Palaniappan K."/>
            <person name="Ivanova N."/>
            <person name="Schaumberg A."/>
            <person name="Pati A."/>
            <person name="Liolios K."/>
            <person name="Nordberg H.P."/>
            <person name="Cantor M.N."/>
            <person name="Hua S.X."/>
            <person name="Woyke T."/>
        </authorList>
    </citation>
    <scope>NUCLEOTIDE SEQUENCE [LARGE SCALE GENOMIC DNA]</scope>
    <source>
        <strain evidence="8 9">DSM 23557</strain>
    </source>
</reference>
<dbReference type="PANTHER" id="PTHR42788:SF7">
    <property type="entry name" value="NITRATE ABC TRANSPORTER ATP-BINDING PROTEIN"/>
    <property type="match status" value="1"/>
</dbReference>
<evidence type="ECO:0000259" key="7">
    <source>
        <dbReference type="PROSITE" id="PS50893"/>
    </source>
</evidence>
<dbReference type="SUPFAM" id="SSF52540">
    <property type="entry name" value="P-loop containing nucleoside triphosphate hydrolases"/>
    <property type="match status" value="1"/>
</dbReference>
<gene>
    <name evidence="8" type="ORF">THERU_04665</name>
</gene>
<dbReference type="Pfam" id="PF00005">
    <property type="entry name" value="ABC_tran"/>
    <property type="match status" value="1"/>
</dbReference>
<dbReference type="AlphaFoldDB" id="W0DFN7"/>
<dbReference type="HOGENOM" id="CLU_000604_1_22_0"/>
<dbReference type="InterPro" id="IPR003593">
    <property type="entry name" value="AAA+_ATPase"/>
</dbReference>
<dbReference type="Gene3D" id="3.40.50.300">
    <property type="entry name" value="P-loop containing nucleotide triphosphate hydrolases"/>
    <property type="match status" value="1"/>
</dbReference>
<protein>
    <submittedName>
        <fullName evidence="8">Sulfate ABC transporter ATP-binding protein</fullName>
    </submittedName>
</protein>
<evidence type="ECO:0000256" key="1">
    <source>
        <dbReference type="ARBA" id="ARBA00004202"/>
    </source>
</evidence>
<comment type="subcellular location">
    <subcellularLocation>
        <location evidence="1">Cell membrane</location>
        <topology evidence="1">Peripheral membrane protein</topology>
    </subcellularLocation>
</comment>
<dbReference type="SMART" id="SM00382">
    <property type="entry name" value="AAA"/>
    <property type="match status" value="1"/>
</dbReference>
<dbReference type="InterPro" id="IPR005890">
    <property type="entry name" value="NO3_transporter_ATP-bd-like"/>
</dbReference>
<evidence type="ECO:0000256" key="6">
    <source>
        <dbReference type="ARBA" id="ARBA00023136"/>
    </source>
</evidence>
<sequence>MRAYLEIFNVSKYFGSYTVLKDINLLINRGEFISLIGHSGCGKSTLLSIVAGLTEPTTGSVILDGKEVVSPGPDRAVVFQNYSLLPWLSVWDNVMVAVKSVLKGLSKKEMEERVKHYLNLVGVYEHRHKKPSQISGGMKQRVAIARALAVEPKVLLLDEPFGALDALTKAILQDELLRIWEESKLTCIMVTHDIEEALYLSDKVVVLSNGPSAKVFDVVEVNIPRPRVRAEIVKLREYIETKEKLLYYLTTVLRKTA</sequence>
<dbReference type="GO" id="GO:0005886">
    <property type="term" value="C:plasma membrane"/>
    <property type="evidence" value="ECO:0007669"/>
    <property type="project" value="UniProtKB-SubCell"/>
</dbReference>
<keyword evidence="3" id="KW-1003">Cell membrane</keyword>
<dbReference type="KEGG" id="trd:THERU_04665"/>
<dbReference type="GO" id="GO:0016887">
    <property type="term" value="F:ATP hydrolysis activity"/>
    <property type="evidence" value="ECO:0007669"/>
    <property type="project" value="InterPro"/>
</dbReference>
<proteinExistence type="predicted"/>
<keyword evidence="6" id="KW-0472">Membrane</keyword>
<evidence type="ECO:0000313" key="8">
    <source>
        <dbReference type="EMBL" id="AHE96072.1"/>
    </source>
</evidence>
<dbReference type="PATRIC" id="fig|75906.3.peg.906"/>
<dbReference type="GO" id="GO:0015112">
    <property type="term" value="F:nitrate transmembrane transporter activity"/>
    <property type="evidence" value="ECO:0007669"/>
    <property type="project" value="InterPro"/>
</dbReference>
<accession>W0DFN7</accession>
<evidence type="ECO:0000256" key="4">
    <source>
        <dbReference type="ARBA" id="ARBA00022741"/>
    </source>
</evidence>
<keyword evidence="4" id="KW-0547">Nucleotide-binding</keyword>
<dbReference type="InterPro" id="IPR050166">
    <property type="entry name" value="ABC_transporter_ATP-bind"/>
</dbReference>
<dbReference type="OrthoDB" id="9802264at2"/>
<keyword evidence="9" id="KW-1185">Reference proteome</keyword>
<dbReference type="eggNOG" id="COG1116">
    <property type="taxonomic scope" value="Bacteria"/>
</dbReference>
<dbReference type="STRING" id="75906.THERU_04665"/>
<dbReference type="InterPro" id="IPR003439">
    <property type="entry name" value="ABC_transporter-like_ATP-bd"/>
</dbReference>
<evidence type="ECO:0000256" key="3">
    <source>
        <dbReference type="ARBA" id="ARBA00022475"/>
    </source>
</evidence>